<dbReference type="PANTHER" id="PTHR23155:SF1152">
    <property type="entry name" value="AAA+ ATPASE DOMAIN-CONTAINING PROTEIN"/>
    <property type="match status" value="1"/>
</dbReference>
<dbReference type="CDD" id="cd14798">
    <property type="entry name" value="RX-CC_like"/>
    <property type="match status" value="1"/>
</dbReference>
<protein>
    <submittedName>
        <fullName evidence="12">Uncharacterized protein</fullName>
    </submittedName>
</protein>
<dbReference type="InterPro" id="IPR027417">
    <property type="entry name" value="P-loop_NTPase"/>
</dbReference>
<evidence type="ECO:0000259" key="8">
    <source>
        <dbReference type="Pfam" id="PF00931"/>
    </source>
</evidence>
<feature type="domain" description="Disease resistance protein winged helix" evidence="10">
    <location>
        <begin position="487"/>
        <end position="558"/>
    </location>
</feature>
<dbReference type="Pfam" id="PF23559">
    <property type="entry name" value="WHD_DRP"/>
    <property type="match status" value="1"/>
</dbReference>
<gene>
    <name evidence="12" type="ORF">PVL29_021101</name>
</gene>
<dbReference type="Gene3D" id="1.10.8.430">
    <property type="entry name" value="Helical domain of apoptotic protease-activating factors"/>
    <property type="match status" value="1"/>
</dbReference>
<dbReference type="InterPro" id="IPR036388">
    <property type="entry name" value="WH-like_DNA-bd_sf"/>
</dbReference>
<dbReference type="Pfam" id="PF23598">
    <property type="entry name" value="LRR_14"/>
    <property type="match status" value="1"/>
</dbReference>
<evidence type="ECO:0000259" key="9">
    <source>
        <dbReference type="Pfam" id="PF18052"/>
    </source>
</evidence>
<dbReference type="InterPro" id="IPR044974">
    <property type="entry name" value="Disease_R_plants"/>
</dbReference>
<evidence type="ECO:0000256" key="6">
    <source>
        <dbReference type="ARBA" id="ARBA00022741"/>
    </source>
</evidence>
<feature type="domain" description="NB-ARC" evidence="8">
    <location>
        <begin position="224"/>
        <end position="398"/>
    </location>
</feature>
<proteinExistence type="predicted"/>
<dbReference type="FunFam" id="3.40.50.300:FF:001091">
    <property type="entry name" value="Probable disease resistance protein At1g61300"/>
    <property type="match status" value="1"/>
</dbReference>
<evidence type="ECO:0000256" key="1">
    <source>
        <dbReference type="ARBA" id="ARBA00002074"/>
    </source>
</evidence>
<dbReference type="InterPro" id="IPR042197">
    <property type="entry name" value="Apaf_helical"/>
</dbReference>
<dbReference type="InterPro" id="IPR032675">
    <property type="entry name" value="LRR_dom_sf"/>
</dbReference>
<dbReference type="AlphaFoldDB" id="A0AA38YYJ0"/>
<dbReference type="GO" id="GO:0043531">
    <property type="term" value="F:ADP binding"/>
    <property type="evidence" value="ECO:0007669"/>
    <property type="project" value="InterPro"/>
</dbReference>
<evidence type="ECO:0000313" key="12">
    <source>
        <dbReference type="EMBL" id="KAJ9679068.1"/>
    </source>
</evidence>
<dbReference type="InterPro" id="IPR002182">
    <property type="entry name" value="NB-ARC"/>
</dbReference>
<dbReference type="InterPro" id="IPR038005">
    <property type="entry name" value="RX-like_CC"/>
</dbReference>
<dbReference type="Gene3D" id="3.40.50.300">
    <property type="entry name" value="P-loop containing nucleotide triphosphate hydrolases"/>
    <property type="match status" value="1"/>
</dbReference>
<comment type="function">
    <text evidence="1">Confers resistance to late blight (Phytophthora infestans) races carrying the avirulence gene Avr1. Resistance proteins guard the plant against pathogens that contain an appropriate avirulence protein via an indirect interaction with this avirulence protein. That triggers a defense system including the hypersensitive response, which restricts the pathogen growth.</text>
</comment>
<accession>A0AA38YYJ0</accession>
<dbReference type="Gene3D" id="1.20.5.4130">
    <property type="match status" value="1"/>
</dbReference>
<dbReference type="Pfam" id="PF18052">
    <property type="entry name" value="Rx_N"/>
    <property type="match status" value="1"/>
</dbReference>
<dbReference type="Pfam" id="PF00931">
    <property type="entry name" value="NB-ARC"/>
    <property type="match status" value="1"/>
</dbReference>
<keyword evidence="5" id="KW-0677">Repeat</keyword>
<evidence type="ECO:0000256" key="5">
    <source>
        <dbReference type="ARBA" id="ARBA00022737"/>
    </source>
</evidence>
<name>A0AA38YYJ0_VITRO</name>
<evidence type="ECO:0000256" key="4">
    <source>
        <dbReference type="ARBA" id="ARBA00022667"/>
    </source>
</evidence>
<keyword evidence="4" id="KW-0381">Hypersensitive response</keyword>
<feature type="domain" description="Disease resistance N-terminal" evidence="9">
    <location>
        <begin position="55"/>
        <end position="137"/>
    </location>
</feature>
<comment type="caution">
    <text evidence="12">The sequence shown here is derived from an EMBL/GenBank/DDBJ whole genome shotgun (WGS) entry which is preliminary data.</text>
</comment>
<evidence type="ECO:0000256" key="2">
    <source>
        <dbReference type="ARBA" id="ARBA00004496"/>
    </source>
</evidence>
<dbReference type="Gene3D" id="3.80.10.10">
    <property type="entry name" value="Ribonuclease Inhibitor"/>
    <property type="match status" value="1"/>
</dbReference>
<evidence type="ECO:0000256" key="3">
    <source>
        <dbReference type="ARBA" id="ARBA00022490"/>
    </source>
</evidence>
<dbReference type="SUPFAM" id="SSF52540">
    <property type="entry name" value="P-loop containing nucleoside triphosphate hydrolases"/>
    <property type="match status" value="1"/>
</dbReference>
<dbReference type="SUPFAM" id="SSF52058">
    <property type="entry name" value="L domain-like"/>
    <property type="match status" value="1"/>
</dbReference>
<evidence type="ECO:0000259" key="11">
    <source>
        <dbReference type="Pfam" id="PF23598"/>
    </source>
</evidence>
<organism evidence="12 13">
    <name type="scientific">Vitis rotundifolia</name>
    <name type="common">Muscadine grape</name>
    <dbReference type="NCBI Taxonomy" id="103349"/>
    <lineage>
        <taxon>Eukaryota</taxon>
        <taxon>Viridiplantae</taxon>
        <taxon>Streptophyta</taxon>
        <taxon>Embryophyta</taxon>
        <taxon>Tracheophyta</taxon>
        <taxon>Spermatophyta</taxon>
        <taxon>Magnoliopsida</taxon>
        <taxon>eudicotyledons</taxon>
        <taxon>Gunneridae</taxon>
        <taxon>Pentapetalae</taxon>
        <taxon>rosids</taxon>
        <taxon>Vitales</taxon>
        <taxon>Vitaceae</taxon>
        <taxon>Viteae</taxon>
        <taxon>Vitis</taxon>
    </lineage>
</organism>
<dbReference type="GO" id="GO:0009626">
    <property type="term" value="P:plant-type hypersensitive response"/>
    <property type="evidence" value="ECO:0007669"/>
    <property type="project" value="UniProtKB-KW"/>
</dbReference>
<evidence type="ECO:0000256" key="7">
    <source>
        <dbReference type="ARBA" id="ARBA00022821"/>
    </source>
</evidence>
<dbReference type="InterPro" id="IPR058922">
    <property type="entry name" value="WHD_DRP"/>
</dbReference>
<dbReference type="FunFam" id="1.10.10.10:FF:000322">
    <property type="entry name" value="Probable disease resistance protein At1g63360"/>
    <property type="match status" value="1"/>
</dbReference>
<dbReference type="PRINTS" id="PR00364">
    <property type="entry name" value="DISEASERSIST"/>
</dbReference>
<sequence length="898" mass="103020">MKVSTELSFSTASPPKLASGVQKIITLVSSIVPRRALIRVVAKREKKKAESSIMFFLMKLGKLVAQEAKLFKEVEGQISLLSNELEWIRLFLEEAGGKRTYNKGHKLWMNQIRDAAYDAEDIIDDFMFKLEHPRQHRLNHLKFLRCLPTSVSFADKLTLVHELHGRIKEITVKIEKTLANKSRCGIKNSSSTTSEAWKSSNEVVLQEEKKRLPIVEEINPVGMEDSVEEVKQMLFEEESSGTTTTTTRRVVSIVGMGGLGKTTLAQRVCNHSDVKNHFDCVTWVYVSQDYRIKELLVGIANDFMPDRDEQRKISEKEWRENINNFLEEKKYLVVLDDIWSTKVWDELISCFPESSNGKVLITTRNQEIAIHANSKPYELRQLNKRESWELFLKKTFQISSTTSVVLPAELKDLGKKMTEKCYGLPLAIVALGSLLSRKDKTTSSWGKVLKSLEWHLNQGPGSCFGILALSYNELPYYLKSCFLYCGLFLEDSEIKVSKLFQMWIAEGFVQRRGEEMVEEVAEDYLEELVDRSMIRVVKRKSNGGIKSCRIHDLLRDLAISEAKDSKFFEVYENIDYTSPISVRRLTTHHKKEIVHYINSSRLRSLIGFVWAGNDSLTSRLAPKLLTVLDVVLSTKLKIKLPKEIGDLIRLKYVRLRGGHGLRLPESIGRLVNLQTLDCRFGEIPWSVWRLHQLRHLHGHYSKVSSQPKMSRCLAFNGDLSIHLLTNLQTLQLVSGPWLEDGLGKLPQLKKLRIKDGCFKNSRELYPENLMKLTLEDCELEDSMLTLKKLPNLRVLKLMGNSCGENMVFSPGGFLQLELLGLHWLRNLEELKVEKGALPNLRALQIRGRKMKKVPQGLLQLENLRELKLKRVSPQLIKEVNEGKGEDWDKLRRITCTEM</sequence>
<keyword evidence="7" id="KW-0611">Plant defense</keyword>
<dbReference type="InterPro" id="IPR041118">
    <property type="entry name" value="Rx_N"/>
</dbReference>
<dbReference type="PANTHER" id="PTHR23155">
    <property type="entry name" value="DISEASE RESISTANCE PROTEIN RP"/>
    <property type="match status" value="1"/>
</dbReference>
<keyword evidence="13" id="KW-1185">Reference proteome</keyword>
<evidence type="ECO:0000313" key="13">
    <source>
        <dbReference type="Proteomes" id="UP001168098"/>
    </source>
</evidence>
<reference evidence="12 13" key="1">
    <citation type="journal article" date="2023" name="BMC Biotechnol.">
        <title>Vitis rotundifolia cv Carlos genome sequencing.</title>
        <authorList>
            <person name="Huff M."/>
            <person name="Hulse-Kemp A."/>
            <person name="Scheffler B."/>
            <person name="Youngblood R."/>
            <person name="Simpson S."/>
            <person name="Babiker E."/>
            <person name="Staton M."/>
        </authorList>
    </citation>
    <scope>NUCLEOTIDE SEQUENCE [LARGE SCALE GENOMIC DNA]</scope>
    <source>
        <tissue evidence="12">Leaf</tissue>
    </source>
</reference>
<comment type="subcellular location">
    <subcellularLocation>
        <location evidence="2">Cytoplasm</location>
    </subcellularLocation>
</comment>
<dbReference type="InterPro" id="IPR055414">
    <property type="entry name" value="LRR_R13L4/SHOC2-like"/>
</dbReference>
<evidence type="ECO:0000259" key="10">
    <source>
        <dbReference type="Pfam" id="PF23559"/>
    </source>
</evidence>
<dbReference type="EMBL" id="JARBHA010000016">
    <property type="protein sequence ID" value="KAJ9679068.1"/>
    <property type="molecule type" value="Genomic_DNA"/>
</dbReference>
<keyword evidence="6" id="KW-0547">Nucleotide-binding</keyword>
<feature type="domain" description="Disease resistance R13L4/SHOC-2-like LRR" evidence="11">
    <location>
        <begin position="602"/>
        <end position="755"/>
    </location>
</feature>
<keyword evidence="3" id="KW-0963">Cytoplasm</keyword>
<dbReference type="Proteomes" id="UP001168098">
    <property type="component" value="Unassembled WGS sequence"/>
</dbReference>
<dbReference type="Gene3D" id="1.10.10.10">
    <property type="entry name" value="Winged helix-like DNA-binding domain superfamily/Winged helix DNA-binding domain"/>
    <property type="match status" value="1"/>
</dbReference>